<evidence type="ECO:0000259" key="8">
    <source>
        <dbReference type="SMART" id="SM00322"/>
    </source>
</evidence>
<feature type="compositionally biased region" description="Basic and acidic residues" evidence="6">
    <location>
        <begin position="12"/>
        <end position="35"/>
    </location>
</feature>
<name>A0A9J5YY83_SOLCO</name>
<feature type="domain" description="K Homology" evidence="8">
    <location>
        <begin position="270"/>
        <end position="342"/>
    </location>
</feature>
<gene>
    <name evidence="9" type="ORF">H5410_025536</name>
</gene>
<dbReference type="Proteomes" id="UP000824120">
    <property type="component" value="Chromosome 5"/>
</dbReference>
<evidence type="ECO:0000256" key="6">
    <source>
        <dbReference type="SAM" id="MobiDB-lite"/>
    </source>
</evidence>
<dbReference type="GO" id="GO:0009911">
    <property type="term" value="P:positive regulation of flower development"/>
    <property type="evidence" value="ECO:0007669"/>
    <property type="project" value="UniProtKB-ARBA"/>
</dbReference>
<keyword evidence="7" id="KW-0812">Transmembrane</keyword>
<evidence type="ECO:0000313" key="10">
    <source>
        <dbReference type="Proteomes" id="UP000824120"/>
    </source>
</evidence>
<dbReference type="Gene3D" id="3.30.310.210">
    <property type="match status" value="1"/>
</dbReference>
<dbReference type="GO" id="GO:0003723">
    <property type="term" value="F:RNA binding"/>
    <property type="evidence" value="ECO:0007669"/>
    <property type="project" value="UniProtKB-UniRule"/>
</dbReference>
<feature type="transmembrane region" description="Helical" evidence="7">
    <location>
        <begin position="567"/>
        <end position="584"/>
    </location>
</feature>
<evidence type="ECO:0000256" key="3">
    <source>
        <dbReference type="ARBA" id="ARBA00022884"/>
    </source>
</evidence>
<keyword evidence="3 5" id="KW-0694">RNA-binding</keyword>
<organism evidence="9 10">
    <name type="scientific">Solanum commersonii</name>
    <name type="common">Commerson's wild potato</name>
    <name type="synonym">Commerson's nightshade</name>
    <dbReference type="NCBI Taxonomy" id="4109"/>
    <lineage>
        <taxon>Eukaryota</taxon>
        <taxon>Viridiplantae</taxon>
        <taxon>Streptophyta</taxon>
        <taxon>Embryophyta</taxon>
        <taxon>Tracheophyta</taxon>
        <taxon>Spermatophyta</taxon>
        <taxon>Magnoliopsida</taxon>
        <taxon>eudicotyledons</taxon>
        <taxon>Gunneridae</taxon>
        <taxon>Pentapetalae</taxon>
        <taxon>asterids</taxon>
        <taxon>lamiids</taxon>
        <taxon>Solanales</taxon>
        <taxon>Solanaceae</taxon>
        <taxon>Solanoideae</taxon>
        <taxon>Solaneae</taxon>
        <taxon>Solanum</taxon>
    </lineage>
</organism>
<dbReference type="InterPro" id="IPR004088">
    <property type="entry name" value="KH_dom_type_1"/>
</dbReference>
<reference evidence="9 10" key="1">
    <citation type="submission" date="2020-09" db="EMBL/GenBank/DDBJ databases">
        <title>De no assembly of potato wild relative species, Solanum commersonii.</title>
        <authorList>
            <person name="Cho K."/>
        </authorList>
    </citation>
    <scope>NUCLEOTIDE SEQUENCE [LARGE SCALE GENOMIC DNA]</scope>
    <source>
        <strain evidence="9">LZ3.2</strain>
        <tissue evidence="9">Leaf</tissue>
    </source>
</reference>
<keyword evidence="7" id="KW-1133">Transmembrane helix</keyword>
<comment type="subcellular location">
    <subcellularLocation>
        <location evidence="1">Nucleus</location>
    </subcellularLocation>
</comment>
<dbReference type="CDD" id="cd22460">
    <property type="entry name" value="KH-I_PEPPER_rpt2_like"/>
    <property type="match status" value="2"/>
</dbReference>
<dbReference type="EMBL" id="JACXVP010000005">
    <property type="protein sequence ID" value="KAG5604044.1"/>
    <property type="molecule type" value="Genomic_DNA"/>
</dbReference>
<dbReference type="PROSITE" id="PS50084">
    <property type="entry name" value="KH_TYPE_1"/>
    <property type="match status" value="4"/>
</dbReference>
<dbReference type="OrthoDB" id="1937934at2759"/>
<dbReference type="AlphaFoldDB" id="A0A9J5YY83"/>
<evidence type="ECO:0000256" key="2">
    <source>
        <dbReference type="ARBA" id="ARBA00022737"/>
    </source>
</evidence>
<dbReference type="CDD" id="cd22459">
    <property type="entry name" value="KH-I_PEPPER_rpt1_like"/>
    <property type="match status" value="2"/>
</dbReference>
<dbReference type="FunFam" id="3.30.310.210:FF:000002">
    <property type="entry name" value="KH domain-containing protein"/>
    <property type="match status" value="1"/>
</dbReference>
<dbReference type="Pfam" id="PF00013">
    <property type="entry name" value="KH_1"/>
    <property type="match status" value="4"/>
</dbReference>
<evidence type="ECO:0000256" key="4">
    <source>
        <dbReference type="ARBA" id="ARBA00023242"/>
    </source>
</evidence>
<feature type="domain" description="K Homology" evidence="8">
    <location>
        <begin position="355"/>
        <end position="430"/>
    </location>
</feature>
<dbReference type="InterPro" id="IPR036612">
    <property type="entry name" value="KH_dom_type_1_sf"/>
</dbReference>
<keyword evidence="4" id="KW-0539">Nucleus</keyword>
<dbReference type="SMART" id="SM00322">
    <property type="entry name" value="KH"/>
    <property type="match status" value="4"/>
</dbReference>
<feature type="transmembrane region" description="Helical" evidence="7">
    <location>
        <begin position="481"/>
        <end position="499"/>
    </location>
</feature>
<feature type="region of interest" description="Disordered" evidence="6">
    <location>
        <begin position="1"/>
        <end position="39"/>
    </location>
</feature>
<dbReference type="Gene3D" id="3.30.1370.10">
    <property type="entry name" value="K Homology domain, type 1"/>
    <property type="match status" value="2"/>
</dbReference>
<dbReference type="InterPro" id="IPR004087">
    <property type="entry name" value="KH_dom"/>
</dbReference>
<protein>
    <recommendedName>
        <fullName evidence="8">K Homology domain-containing protein</fullName>
    </recommendedName>
</protein>
<dbReference type="SUPFAM" id="SSF54791">
    <property type="entry name" value="Eukaryotic type KH-domain (KH-domain type I)"/>
    <property type="match status" value="4"/>
</dbReference>
<dbReference type="PANTHER" id="PTHR10288">
    <property type="entry name" value="KH DOMAIN CONTAINING RNA BINDING PROTEIN"/>
    <property type="match status" value="1"/>
</dbReference>
<keyword evidence="2" id="KW-0677">Repeat</keyword>
<evidence type="ECO:0000256" key="1">
    <source>
        <dbReference type="ARBA" id="ARBA00004123"/>
    </source>
</evidence>
<feature type="domain" description="K Homology" evidence="8">
    <location>
        <begin position="138"/>
        <end position="213"/>
    </location>
</feature>
<evidence type="ECO:0000313" key="9">
    <source>
        <dbReference type="EMBL" id="KAG5604044.1"/>
    </source>
</evidence>
<proteinExistence type="predicted"/>
<keyword evidence="10" id="KW-1185">Reference proteome</keyword>
<evidence type="ECO:0000256" key="5">
    <source>
        <dbReference type="PROSITE-ProRule" id="PRU00117"/>
    </source>
</evidence>
<accession>A0A9J5YY83</accession>
<evidence type="ECO:0000256" key="7">
    <source>
        <dbReference type="SAM" id="Phobius"/>
    </source>
</evidence>
<keyword evidence="7" id="KW-0472">Membrane</keyword>
<sequence length="776" mass="85253">MAGQRNNYGKRMQLESDYSRSDGSKRRTPTDEKESNSIGPEDTVFRYLCPTGKIGSIIGVGGDIAKQLRTETNSKIRISETIPGCEERVVTIYSGSEETNVSEDTGDLISPAQDALFRVHDRVLAEDLRMDEDLEDHQQITVRMLVPSDQIGCVIGKGGQVIQNLRSETGAQIRVLSSEHLPPCALNSDELLQITGEGAVVKKALYQVAARLHDNPSRSQHQLLSSPSIFRSGAGLVNPHAGTQVMGVTSLMGPYASYKSDGRSRSSSVKEFAVRLVCPTENVGAVIGKGGGIIKQLRQESGASIKVDSAAAEGDDCIIFVSAKEAFEDQSPTIDATMRLQPRSSEKTEKESGDAILTTRLLVSSSRVGCLIGKGGSIINEMRNSTRASIRVLSKENLPKVASEDDEMVQITGDANVAANALLQVLMRLRANTFEMEGSFPAFSPGLLMSPCLQACQMAQDMVTVIIDHVGMVIHLIQVDMITMICLQVIVMVAHRLVVEVIMHHMAFIPLGDLAVQGFPAITLLPMENLMDTRVVEAIISDACSSPLPAPFDEASSLRTEDQTNKIEKLVAILALVFLFLSYATGLNLLLLSLASIFFHVFLTAFQLLNKSSRKSGFCISGALPLVASTELLRDQSIANYDQNSHSRLHAMGRRYLRLRIAFQIVESLSRHEYVFRALRIDRKFSSYDKFLLRRKESSITCIANCFLPFGGLHEAYSNELLGFCVLHKCYSINFYSLFEHGFSLLRAVCYEFCTVLSEPVKFLMLFVGRLSVIAL</sequence>
<feature type="domain" description="K Homology" evidence="8">
    <location>
        <begin position="41"/>
        <end position="113"/>
    </location>
</feature>
<comment type="caution">
    <text evidence="9">The sequence shown here is derived from an EMBL/GenBank/DDBJ whole genome shotgun (WGS) entry which is preliminary data.</text>
</comment>
<dbReference type="GO" id="GO:0005634">
    <property type="term" value="C:nucleus"/>
    <property type="evidence" value="ECO:0007669"/>
    <property type="project" value="UniProtKB-SubCell"/>
</dbReference>